<dbReference type="InterPro" id="IPR054252">
    <property type="entry name" value="Pam3_gp18"/>
</dbReference>
<dbReference type="EMBL" id="JAQIFT010000039">
    <property type="protein sequence ID" value="MDA3731577.1"/>
    <property type="molecule type" value="Genomic_DNA"/>
</dbReference>
<dbReference type="Proteomes" id="UP001169242">
    <property type="component" value="Unassembled WGS sequence"/>
</dbReference>
<accession>A0AA42DMN0</accession>
<organism evidence="2 3">
    <name type="scientific">Holtiella tumoricola</name>
    <dbReference type="NCBI Taxonomy" id="3018743"/>
    <lineage>
        <taxon>Bacteria</taxon>
        <taxon>Bacillati</taxon>
        <taxon>Bacillota</taxon>
        <taxon>Clostridia</taxon>
        <taxon>Lachnospirales</taxon>
        <taxon>Cellulosilyticaceae</taxon>
        <taxon>Holtiella</taxon>
    </lineage>
</organism>
<proteinExistence type="predicted"/>
<dbReference type="RefSeq" id="WP_271011944.1">
    <property type="nucleotide sequence ID" value="NZ_JAQIFT010000039.1"/>
</dbReference>
<dbReference type="Pfam" id="PF22479">
    <property type="entry name" value="Pam3_gp18"/>
    <property type="match status" value="1"/>
</dbReference>
<dbReference type="AlphaFoldDB" id="A0AA42DMN0"/>
<sequence length="111" mass="12436">MEVSIIELDPNSYLGEAIQYEVDGKLLIFLTRYNAYHDFYTVDIVCNGETIVKGHKLTTGIDLLAYFKEGEVINPKIPPIQVVPILFNNDKEIIGIEDYGSNSGLAIIRSD</sequence>
<name>A0AA42DMN0_9FIRM</name>
<keyword evidence="3" id="KW-1185">Reference proteome</keyword>
<feature type="domain" description="Cyanophage baseplate Pam3 plug gp18" evidence="1">
    <location>
        <begin position="5"/>
        <end position="105"/>
    </location>
</feature>
<evidence type="ECO:0000313" key="2">
    <source>
        <dbReference type="EMBL" id="MDA3731577.1"/>
    </source>
</evidence>
<reference evidence="2" key="1">
    <citation type="journal article" date="2023" name="Int. J. Syst. Evol. Microbiol.">
        <title>&lt;i&gt;Holtiella tumoricola&lt;/i&gt; gen. nov. sp. nov., isolated from a human clinical sample.</title>
        <authorList>
            <person name="Allen-Vercoe E."/>
            <person name="Daigneault M.C."/>
            <person name="Vancuren S.J."/>
            <person name="Cochrane K."/>
            <person name="O'Neal L.L."/>
            <person name="Sankaranarayanan K."/>
            <person name="Lawson P.A."/>
        </authorList>
    </citation>
    <scope>NUCLEOTIDE SEQUENCE</scope>
    <source>
        <strain evidence="2">CC70A</strain>
    </source>
</reference>
<gene>
    <name evidence="2" type="ORF">PBV87_08830</name>
</gene>
<comment type="caution">
    <text evidence="2">The sequence shown here is derived from an EMBL/GenBank/DDBJ whole genome shotgun (WGS) entry which is preliminary data.</text>
</comment>
<evidence type="ECO:0000259" key="1">
    <source>
        <dbReference type="Pfam" id="PF22479"/>
    </source>
</evidence>
<protein>
    <recommendedName>
        <fullName evidence="1">Cyanophage baseplate Pam3 plug gp18 domain-containing protein</fullName>
    </recommendedName>
</protein>
<evidence type="ECO:0000313" key="3">
    <source>
        <dbReference type="Proteomes" id="UP001169242"/>
    </source>
</evidence>